<gene>
    <name evidence="7" type="ORF">GCM10007100_26070</name>
</gene>
<dbReference type="InterPro" id="IPR011547">
    <property type="entry name" value="SLC26A/SulP_dom"/>
</dbReference>
<feature type="transmembrane region" description="Helical" evidence="5">
    <location>
        <begin position="141"/>
        <end position="160"/>
    </location>
</feature>
<dbReference type="PROSITE" id="PS50801">
    <property type="entry name" value="STAS"/>
    <property type="match status" value="1"/>
</dbReference>
<keyword evidence="2 5" id="KW-0812">Transmembrane</keyword>
<keyword evidence="3 5" id="KW-1133">Transmembrane helix</keyword>
<dbReference type="GO" id="GO:0016020">
    <property type="term" value="C:membrane"/>
    <property type="evidence" value="ECO:0007669"/>
    <property type="project" value="UniProtKB-SubCell"/>
</dbReference>
<dbReference type="GO" id="GO:0055085">
    <property type="term" value="P:transmembrane transport"/>
    <property type="evidence" value="ECO:0007669"/>
    <property type="project" value="InterPro"/>
</dbReference>
<feature type="transmembrane region" description="Helical" evidence="5">
    <location>
        <begin position="405"/>
        <end position="435"/>
    </location>
</feature>
<dbReference type="InterPro" id="IPR001902">
    <property type="entry name" value="SLC26A/SulP_fam"/>
</dbReference>
<dbReference type="Pfam" id="PF01740">
    <property type="entry name" value="STAS"/>
    <property type="match status" value="1"/>
</dbReference>
<accession>A0A918WLJ1</accession>
<feature type="domain" description="STAS" evidence="6">
    <location>
        <begin position="458"/>
        <end position="587"/>
    </location>
</feature>
<keyword evidence="4 5" id="KW-0472">Membrane</keyword>
<comment type="subcellular location">
    <subcellularLocation>
        <location evidence="1">Membrane</location>
        <topology evidence="1">Multi-pass membrane protein</topology>
    </subcellularLocation>
</comment>
<feature type="transmembrane region" description="Helical" evidence="5">
    <location>
        <begin position="195"/>
        <end position="213"/>
    </location>
</feature>
<feature type="transmembrane region" description="Helical" evidence="5">
    <location>
        <begin position="220"/>
        <end position="237"/>
    </location>
</feature>
<dbReference type="PANTHER" id="PTHR11814">
    <property type="entry name" value="SULFATE TRANSPORTER"/>
    <property type="match status" value="1"/>
</dbReference>
<keyword evidence="8" id="KW-1185">Reference proteome</keyword>
<dbReference type="Pfam" id="PF00916">
    <property type="entry name" value="Sulfate_transp"/>
    <property type="match status" value="1"/>
</dbReference>
<evidence type="ECO:0000256" key="1">
    <source>
        <dbReference type="ARBA" id="ARBA00004141"/>
    </source>
</evidence>
<reference evidence="7" key="1">
    <citation type="journal article" date="2014" name="Int. J. Syst. Evol. Microbiol.">
        <title>Complete genome sequence of Corynebacterium casei LMG S-19264T (=DSM 44701T), isolated from a smear-ripened cheese.</title>
        <authorList>
            <consortium name="US DOE Joint Genome Institute (JGI-PGF)"/>
            <person name="Walter F."/>
            <person name="Albersmeier A."/>
            <person name="Kalinowski J."/>
            <person name="Ruckert C."/>
        </authorList>
    </citation>
    <scope>NUCLEOTIDE SEQUENCE</scope>
    <source>
        <strain evidence="7">KCTC 12988</strain>
    </source>
</reference>
<evidence type="ECO:0000313" key="7">
    <source>
        <dbReference type="EMBL" id="GHC57980.1"/>
    </source>
</evidence>
<feature type="transmembrane region" description="Helical" evidence="5">
    <location>
        <begin position="307"/>
        <end position="326"/>
    </location>
</feature>
<name>A0A918WLJ1_9BACT</name>
<evidence type="ECO:0000256" key="5">
    <source>
        <dbReference type="SAM" id="Phobius"/>
    </source>
</evidence>
<evidence type="ECO:0000256" key="2">
    <source>
        <dbReference type="ARBA" id="ARBA00022692"/>
    </source>
</evidence>
<dbReference type="AlphaFoldDB" id="A0A918WLJ1"/>
<dbReference type="SUPFAM" id="SSF52091">
    <property type="entry name" value="SpoIIaa-like"/>
    <property type="match status" value="1"/>
</dbReference>
<dbReference type="Gene3D" id="3.30.750.24">
    <property type="entry name" value="STAS domain"/>
    <property type="match status" value="1"/>
</dbReference>
<evidence type="ECO:0000256" key="4">
    <source>
        <dbReference type="ARBA" id="ARBA00023136"/>
    </source>
</evidence>
<feature type="transmembrane region" description="Helical" evidence="5">
    <location>
        <begin position="266"/>
        <end position="286"/>
    </location>
</feature>
<feature type="transmembrane region" description="Helical" evidence="5">
    <location>
        <begin position="59"/>
        <end position="85"/>
    </location>
</feature>
<dbReference type="RefSeq" id="WP_189570587.1">
    <property type="nucleotide sequence ID" value="NZ_BMXI01000011.1"/>
</dbReference>
<dbReference type="Proteomes" id="UP000644507">
    <property type="component" value="Unassembled WGS sequence"/>
</dbReference>
<evidence type="ECO:0000313" key="8">
    <source>
        <dbReference type="Proteomes" id="UP000644507"/>
    </source>
</evidence>
<comment type="caution">
    <text evidence="7">The sequence shown here is derived from an EMBL/GenBank/DDBJ whole genome shotgun (WGS) entry which is preliminary data.</text>
</comment>
<protein>
    <submittedName>
        <fullName evidence="7">Sulfate transporter</fullName>
    </submittedName>
</protein>
<evidence type="ECO:0000256" key="3">
    <source>
        <dbReference type="ARBA" id="ARBA00022989"/>
    </source>
</evidence>
<dbReference type="EMBL" id="BMXI01000011">
    <property type="protein sequence ID" value="GHC57980.1"/>
    <property type="molecule type" value="Genomic_DNA"/>
</dbReference>
<dbReference type="CDD" id="cd07042">
    <property type="entry name" value="STAS_SulP_like_sulfate_transporter"/>
    <property type="match status" value="1"/>
</dbReference>
<organism evidence="7 8">
    <name type="scientific">Roseibacillus persicicus</name>
    <dbReference type="NCBI Taxonomy" id="454148"/>
    <lineage>
        <taxon>Bacteria</taxon>
        <taxon>Pseudomonadati</taxon>
        <taxon>Verrucomicrobiota</taxon>
        <taxon>Verrucomicrobiia</taxon>
        <taxon>Verrucomicrobiales</taxon>
        <taxon>Verrucomicrobiaceae</taxon>
        <taxon>Roseibacillus</taxon>
    </lineage>
</organism>
<feature type="transmembrane region" description="Helical" evidence="5">
    <location>
        <begin position="105"/>
        <end position="129"/>
    </location>
</feature>
<feature type="transmembrane region" description="Helical" evidence="5">
    <location>
        <begin position="346"/>
        <end position="368"/>
    </location>
</feature>
<sequence>MRFFWKHLRRKARNSKLESLPDLFAIRHHRAHFTPNNLAHDAKASLNVSLLAIPQGMAYATIAGLPIVNGILCSAVASLVAPIFASSRFTILGPTNATSFMLFSSLAAGTLGIESVPFLVILVGLLSVAGSLLKMADLLQFISRSVLVGYITGAATLIIFNQLKPLLGISGYFEKTDGRTFPALVAKIGENLQHASWQPAVLGLLALTLFLVLQRYLKKLPNFALTLIITSLAALLFPREQLVFFQDFSLKDLSPSFPQINGFQDLVNQTSVLLPIAFALAFLASLENTAMSKSLASKSGDRPDVNQDMFSVGMANLAASCLAAMPASGSLIRSTLNYSSGARTPFASIFCGAICLGATFLFATIPVVSQIPKAVLAGLVIAIAISLVSPKNIRVCLRSTRSDALVLVTTFLATLLTPLHVAIFIGVALSVALFLRKAAVPQMVEYAVHDDGDLRELGEKRPRPNPEISIVHVEGDLFFGAAELFRSQIQRIAADPNLKVIILRLKNARHLDATSVLALADLIKFMRENDRHVLVSGTPRPVYRVLKKSGVLDILQEGTSKEEGTSNLFMFGPSNPNISTRNALLRAQQLLGTKQADISIFHDANKDK</sequence>
<feature type="transmembrane region" description="Helical" evidence="5">
    <location>
        <begin position="375"/>
        <end position="393"/>
    </location>
</feature>
<proteinExistence type="predicted"/>
<evidence type="ECO:0000259" key="6">
    <source>
        <dbReference type="PROSITE" id="PS50801"/>
    </source>
</evidence>
<reference evidence="7" key="2">
    <citation type="submission" date="2020-09" db="EMBL/GenBank/DDBJ databases">
        <authorList>
            <person name="Sun Q."/>
            <person name="Kim S."/>
        </authorList>
    </citation>
    <scope>NUCLEOTIDE SEQUENCE</scope>
    <source>
        <strain evidence="7">KCTC 12988</strain>
    </source>
</reference>
<dbReference type="InterPro" id="IPR002645">
    <property type="entry name" value="STAS_dom"/>
</dbReference>
<dbReference type="InterPro" id="IPR036513">
    <property type="entry name" value="STAS_dom_sf"/>
</dbReference>